<accession>A0A9W7EIB3</accession>
<name>A0A9W7EIB3_9STRA</name>
<dbReference type="InterPro" id="IPR053139">
    <property type="entry name" value="Surface_bspA-like"/>
</dbReference>
<evidence type="ECO:0000313" key="3">
    <source>
        <dbReference type="EMBL" id="GMH82039.1"/>
    </source>
</evidence>
<keyword evidence="1" id="KW-0175">Coiled coil</keyword>
<dbReference type="PANTHER" id="PTHR45661">
    <property type="entry name" value="SURFACE ANTIGEN"/>
    <property type="match status" value="1"/>
</dbReference>
<feature type="compositionally biased region" description="Basic and acidic residues" evidence="2">
    <location>
        <begin position="8"/>
        <end position="30"/>
    </location>
</feature>
<dbReference type="InterPro" id="IPR032675">
    <property type="entry name" value="LRR_dom_sf"/>
</dbReference>
<evidence type="ECO:0000256" key="1">
    <source>
        <dbReference type="SAM" id="Coils"/>
    </source>
</evidence>
<evidence type="ECO:0000313" key="4">
    <source>
        <dbReference type="Proteomes" id="UP001162640"/>
    </source>
</evidence>
<proteinExistence type="predicted"/>
<feature type="coiled-coil region" evidence="1">
    <location>
        <begin position="273"/>
        <end position="311"/>
    </location>
</feature>
<dbReference type="AlphaFoldDB" id="A0A9W7EIB3"/>
<dbReference type="Pfam" id="PF13306">
    <property type="entry name" value="LRR_5"/>
    <property type="match status" value="1"/>
</dbReference>
<feature type="region of interest" description="Disordered" evidence="2">
    <location>
        <begin position="1"/>
        <end position="31"/>
    </location>
</feature>
<organism evidence="3 4">
    <name type="scientific">Triparma laevis f. inornata</name>
    <dbReference type="NCBI Taxonomy" id="1714386"/>
    <lineage>
        <taxon>Eukaryota</taxon>
        <taxon>Sar</taxon>
        <taxon>Stramenopiles</taxon>
        <taxon>Ochrophyta</taxon>
        <taxon>Bolidophyceae</taxon>
        <taxon>Parmales</taxon>
        <taxon>Triparmaceae</taxon>
        <taxon>Triparma</taxon>
    </lineage>
</organism>
<protein>
    <submittedName>
        <fullName evidence="3">Uncharacterized protein</fullName>
    </submittedName>
</protein>
<comment type="caution">
    <text evidence="3">The sequence shown here is derived from an EMBL/GenBank/DDBJ whole genome shotgun (WGS) entry which is preliminary data.</text>
</comment>
<dbReference type="Proteomes" id="UP001162640">
    <property type="component" value="Unassembled WGS sequence"/>
</dbReference>
<dbReference type="SUPFAM" id="SSF52058">
    <property type="entry name" value="L domain-like"/>
    <property type="match status" value="1"/>
</dbReference>
<dbReference type="PANTHER" id="PTHR45661:SF3">
    <property type="entry name" value="IG-LIKE DOMAIN-CONTAINING PROTEIN"/>
    <property type="match status" value="1"/>
</dbReference>
<dbReference type="EMBL" id="BLQM01000308">
    <property type="protein sequence ID" value="GMH82039.1"/>
    <property type="molecule type" value="Genomic_DNA"/>
</dbReference>
<gene>
    <name evidence="3" type="ORF">TL16_g09127</name>
</gene>
<dbReference type="Gene3D" id="3.80.10.10">
    <property type="entry name" value="Ribonuclease Inhibitor"/>
    <property type="match status" value="1"/>
</dbReference>
<sequence>MSKSVATESHDHNKHLETSWKRGWEDHGNENGEGILEVPPSESLPISTDDFMATNDFRRLLRGYVDIQELIRTLRLVCKPWKQVAEEKIDRDFESGALMVLDGNGNGISLGESDARKEKRKSVKRVIFLLNITMVRKHACMYAGLFVVEIPEGVEHIDARAFACCSSLTKVSFPRTLSSIEEGAFMNCPCLDNVDLLHTNLQLLGWDAFAFCVELKSVLIPDSLQILGGNVFGNCYNLVPSNIDVHDDGPDDNIDTTSEVIAYLRTCTHTAQIVELKSQLEQQTTQIASLKTQLNEQAAEYIATITALKNEMKSEFANLKSELIKIT</sequence>
<dbReference type="InterPro" id="IPR026906">
    <property type="entry name" value="LRR_5"/>
</dbReference>
<evidence type="ECO:0000256" key="2">
    <source>
        <dbReference type="SAM" id="MobiDB-lite"/>
    </source>
</evidence>
<reference evidence="4" key="1">
    <citation type="journal article" date="2023" name="Commun. Biol.">
        <title>Genome analysis of Parmales, the sister group of diatoms, reveals the evolutionary specialization of diatoms from phago-mixotrophs to photoautotrophs.</title>
        <authorList>
            <person name="Ban H."/>
            <person name="Sato S."/>
            <person name="Yoshikawa S."/>
            <person name="Yamada K."/>
            <person name="Nakamura Y."/>
            <person name="Ichinomiya M."/>
            <person name="Sato N."/>
            <person name="Blanc-Mathieu R."/>
            <person name="Endo H."/>
            <person name="Kuwata A."/>
            <person name="Ogata H."/>
        </authorList>
    </citation>
    <scope>NUCLEOTIDE SEQUENCE [LARGE SCALE GENOMIC DNA]</scope>
</reference>